<gene>
    <name evidence="10" type="ORF">Sangu_1298300</name>
</gene>
<comment type="subunit">
    <text evidence="6">Component of the cohesin complex.</text>
</comment>
<feature type="compositionally biased region" description="Basic and acidic residues" evidence="7">
    <location>
        <begin position="371"/>
        <end position="392"/>
    </location>
</feature>
<comment type="subcellular location">
    <subcellularLocation>
        <location evidence="1">Nucleus</location>
    </subcellularLocation>
</comment>
<proteinExistence type="inferred from homology"/>
<evidence type="ECO:0000259" key="8">
    <source>
        <dbReference type="Pfam" id="PF04824"/>
    </source>
</evidence>
<dbReference type="GO" id="GO:0007062">
    <property type="term" value="P:sister chromatid cohesion"/>
    <property type="evidence" value="ECO:0007669"/>
    <property type="project" value="InterPro"/>
</dbReference>
<dbReference type="PANTHER" id="PTHR12585">
    <property type="entry name" value="SCC1 / RAD21 FAMILY MEMBER"/>
    <property type="match status" value="1"/>
</dbReference>
<reference evidence="10" key="2">
    <citation type="journal article" date="2024" name="Plant">
        <title>Genomic evolution and insights into agronomic trait innovations of Sesamum species.</title>
        <authorList>
            <person name="Miao H."/>
            <person name="Wang L."/>
            <person name="Qu L."/>
            <person name="Liu H."/>
            <person name="Sun Y."/>
            <person name="Le M."/>
            <person name="Wang Q."/>
            <person name="Wei S."/>
            <person name="Zheng Y."/>
            <person name="Lin W."/>
            <person name="Duan Y."/>
            <person name="Cao H."/>
            <person name="Xiong S."/>
            <person name="Wang X."/>
            <person name="Wei L."/>
            <person name="Li C."/>
            <person name="Ma Q."/>
            <person name="Ju M."/>
            <person name="Zhao R."/>
            <person name="Li G."/>
            <person name="Mu C."/>
            <person name="Tian Q."/>
            <person name="Mei H."/>
            <person name="Zhang T."/>
            <person name="Gao T."/>
            <person name="Zhang H."/>
        </authorList>
    </citation>
    <scope>NUCLEOTIDE SEQUENCE</scope>
    <source>
        <strain evidence="10">G01</strain>
    </source>
</reference>
<sequence length="754" mass="84626">MFYSQLLLSKKGALGIVWMAAHCHKRLKKDQVQQTDISSSVDKIINDEVPVVTHRILAFLLLGVVRIYSKKVDYLYNDCHEVLNTLCGFKTGKSSRGGGGVSLRRYHSITLPKRFELDAFDLELLEDQGLVGGKVRSHKKVMHAGGHREDGSTSDVRNKMVADCLCHDWSFGYLRRICHFLKLTQQLIHHQESTVLSPHHMDQDLFVSQSSDMNITFGGQGMLHRTSFSLEDRLDPMVLDEAEEEQMHNKPSNNPRSNFQGPSNELVPDSVACLPNHRSHPVPSLEMLRGTRFSLEDRLEPMVLDEAEEDQMNDRPSDDSRRTNIQGLIQDVEFDSVANPSPQGSDLVASLGITRKSGSTLEHTPNFKTLSETEKAHGHDEPSDEEHGVEAEHMEHPRTWLNFQEDEPHNLAGSVDKEQPVGAEKVKFLEVITPESGKWQRMDEVPIPIVTPDPKLPAAHFGTPEVANIQTPATKEHKKILKKQRTLVDSNTIVPNKVFKKWLEDPSDLKRERRKVPHTCLHAWRTAKLGHCPQSFFEPLISGISIDFGSLECKTSCTAAIKPVDLSAGQDDVKDPVTHGVHEQIPDVRSPVTQMSPEQPAIAPGTPVTHLNSLRSHEPSAVADSDIVEQAASFESVEKFPSSSEGVELDAVFQEESNSLDGDSLEKDAYSSRTRMTENYLSRKFQDKKRQNEEDVLNFSQLLEGKTKKQSARLFYDILVLKSQGSIDVQQESAYDDILVRETSKLKETSQNGM</sequence>
<evidence type="ECO:0000256" key="4">
    <source>
        <dbReference type="ARBA" id="ARBA00022829"/>
    </source>
</evidence>
<dbReference type="InterPro" id="IPR023093">
    <property type="entry name" value="ScpA-like_C"/>
</dbReference>
<evidence type="ECO:0000259" key="9">
    <source>
        <dbReference type="Pfam" id="PF04825"/>
    </source>
</evidence>
<dbReference type="GO" id="GO:0008278">
    <property type="term" value="C:cohesin complex"/>
    <property type="evidence" value="ECO:0007669"/>
    <property type="project" value="InterPro"/>
</dbReference>
<dbReference type="FunFam" id="1.10.10.580:FF:000002">
    <property type="entry name" value="Sister chromatid cohesion 1 protein 4"/>
    <property type="match status" value="1"/>
</dbReference>
<reference evidence="10" key="1">
    <citation type="submission" date="2020-06" db="EMBL/GenBank/DDBJ databases">
        <authorList>
            <person name="Li T."/>
            <person name="Hu X."/>
            <person name="Zhang T."/>
            <person name="Song X."/>
            <person name="Zhang H."/>
            <person name="Dai N."/>
            <person name="Sheng W."/>
            <person name="Hou X."/>
            <person name="Wei L."/>
        </authorList>
    </citation>
    <scope>NUCLEOTIDE SEQUENCE</scope>
    <source>
        <strain evidence="10">G01</strain>
        <tissue evidence="10">Leaf</tissue>
    </source>
</reference>
<evidence type="ECO:0000256" key="1">
    <source>
        <dbReference type="ARBA" id="ARBA00004123"/>
    </source>
</evidence>
<keyword evidence="3" id="KW-0131">Cell cycle</keyword>
<evidence type="ECO:0000256" key="2">
    <source>
        <dbReference type="ARBA" id="ARBA00009870"/>
    </source>
</evidence>
<dbReference type="GO" id="GO:0007059">
    <property type="term" value="P:chromosome segregation"/>
    <property type="evidence" value="ECO:0007669"/>
    <property type="project" value="UniProtKB-KW"/>
</dbReference>
<dbReference type="PANTHER" id="PTHR12585:SF73">
    <property type="entry name" value="SISTER CHROMATID COHESION 1 PROTEIN 2"/>
    <property type="match status" value="1"/>
</dbReference>
<feature type="region of interest" description="Disordered" evidence="7">
    <location>
        <begin position="242"/>
        <end position="270"/>
    </location>
</feature>
<dbReference type="GO" id="GO:1990414">
    <property type="term" value="P:replication-born double-strand break repair via sister chromatid exchange"/>
    <property type="evidence" value="ECO:0007669"/>
    <property type="project" value="TreeGrafter"/>
</dbReference>
<evidence type="ECO:0000256" key="7">
    <source>
        <dbReference type="SAM" id="MobiDB-lite"/>
    </source>
</evidence>
<dbReference type="InterPro" id="IPR006909">
    <property type="entry name" value="Rad21/Rec8_C_eu"/>
</dbReference>
<feature type="domain" description="Rad21/Rec8-like protein C-terminal eukaryotic" evidence="8">
    <location>
        <begin position="693"/>
        <end position="744"/>
    </location>
</feature>
<feature type="compositionally biased region" description="Polar residues" evidence="7">
    <location>
        <begin position="249"/>
        <end position="263"/>
    </location>
</feature>
<dbReference type="Pfam" id="PF04824">
    <property type="entry name" value="Rad21_Rec8"/>
    <property type="match status" value="1"/>
</dbReference>
<keyword evidence="3" id="KW-0132">Cell division</keyword>
<evidence type="ECO:0000256" key="6">
    <source>
        <dbReference type="ARBA" id="ARBA00064543"/>
    </source>
</evidence>
<dbReference type="AlphaFoldDB" id="A0AAW2NNA9"/>
<dbReference type="InterPro" id="IPR006910">
    <property type="entry name" value="Rad21_Rec8_N"/>
</dbReference>
<keyword evidence="4" id="KW-0159">Chromosome partition</keyword>
<keyword evidence="5" id="KW-0539">Nucleus</keyword>
<dbReference type="InterPro" id="IPR036390">
    <property type="entry name" value="WH_DNA-bd_sf"/>
</dbReference>
<feature type="region of interest" description="Disordered" evidence="7">
    <location>
        <begin position="358"/>
        <end position="392"/>
    </location>
</feature>
<dbReference type="GO" id="GO:0005634">
    <property type="term" value="C:nucleus"/>
    <property type="evidence" value="ECO:0007669"/>
    <property type="project" value="UniProtKB-SubCell"/>
</dbReference>
<dbReference type="GO" id="GO:0003682">
    <property type="term" value="F:chromatin binding"/>
    <property type="evidence" value="ECO:0007669"/>
    <property type="project" value="TreeGrafter"/>
</dbReference>
<comment type="similarity">
    <text evidence="2">Belongs to the rad21 family.</text>
</comment>
<feature type="domain" description="Rad21/Rec8-like protein N-terminal" evidence="9">
    <location>
        <begin position="1"/>
        <end position="86"/>
    </location>
</feature>
<organism evidence="10">
    <name type="scientific">Sesamum angustifolium</name>
    <dbReference type="NCBI Taxonomy" id="2727405"/>
    <lineage>
        <taxon>Eukaryota</taxon>
        <taxon>Viridiplantae</taxon>
        <taxon>Streptophyta</taxon>
        <taxon>Embryophyta</taxon>
        <taxon>Tracheophyta</taxon>
        <taxon>Spermatophyta</taxon>
        <taxon>Magnoliopsida</taxon>
        <taxon>eudicotyledons</taxon>
        <taxon>Gunneridae</taxon>
        <taxon>Pentapetalae</taxon>
        <taxon>asterids</taxon>
        <taxon>lamiids</taxon>
        <taxon>Lamiales</taxon>
        <taxon>Pedaliaceae</taxon>
        <taxon>Sesamum</taxon>
    </lineage>
</organism>
<dbReference type="InterPro" id="IPR039781">
    <property type="entry name" value="Rad21/Rec8-like"/>
</dbReference>
<keyword evidence="3" id="KW-0498">Mitosis</keyword>
<protein>
    <submittedName>
        <fullName evidence="10">Sister chromatid cohesion 1 protein 2</fullName>
    </submittedName>
</protein>
<dbReference type="EMBL" id="JACGWK010000007">
    <property type="protein sequence ID" value="KAL0344109.1"/>
    <property type="molecule type" value="Genomic_DNA"/>
</dbReference>
<dbReference type="CDD" id="cd21793">
    <property type="entry name" value="Rad21_Rec8_M_AtSYN1-like"/>
    <property type="match status" value="1"/>
</dbReference>
<evidence type="ECO:0000313" key="10">
    <source>
        <dbReference type="EMBL" id="KAL0344109.1"/>
    </source>
</evidence>
<feature type="compositionally biased region" description="Polar residues" evidence="7">
    <location>
        <begin position="358"/>
        <end position="370"/>
    </location>
</feature>
<comment type="caution">
    <text evidence="10">The sequence shown here is derived from an EMBL/GenBank/DDBJ whole genome shotgun (WGS) entry which is preliminary data.</text>
</comment>
<accession>A0AAW2NNA9</accession>
<dbReference type="Gene3D" id="1.10.10.580">
    <property type="entry name" value="Structural maintenance of chromosome 1. Chain E"/>
    <property type="match status" value="1"/>
</dbReference>
<evidence type="ECO:0000256" key="3">
    <source>
        <dbReference type="ARBA" id="ARBA00022776"/>
    </source>
</evidence>
<name>A0AAW2NNA9_9LAMI</name>
<evidence type="ECO:0000256" key="5">
    <source>
        <dbReference type="ARBA" id="ARBA00023242"/>
    </source>
</evidence>
<dbReference type="SUPFAM" id="SSF46785">
    <property type="entry name" value="Winged helix' DNA-binding domain"/>
    <property type="match status" value="1"/>
</dbReference>
<dbReference type="Pfam" id="PF04825">
    <property type="entry name" value="Rad21_Rec8_N"/>
    <property type="match status" value="1"/>
</dbReference>